<dbReference type="SUPFAM" id="SSF52218">
    <property type="entry name" value="Flavoproteins"/>
    <property type="match status" value="1"/>
</dbReference>
<dbReference type="PANTHER" id="PTHR39201">
    <property type="entry name" value="EXPORTED PROTEIN-RELATED"/>
    <property type="match status" value="1"/>
</dbReference>
<dbReference type="Pfam" id="PF12682">
    <property type="entry name" value="Flavodoxin_4"/>
    <property type="match status" value="1"/>
</dbReference>
<evidence type="ECO:0000256" key="1">
    <source>
        <dbReference type="SAM" id="SignalP"/>
    </source>
</evidence>
<accession>A0A212THM7</accession>
<reference evidence="4" key="1">
    <citation type="submission" date="2017-06" db="EMBL/GenBank/DDBJ databases">
        <authorList>
            <person name="Varghese N."/>
            <person name="Submissions S."/>
        </authorList>
    </citation>
    <scope>NUCLEOTIDE SEQUENCE [LARGE SCALE GENOMIC DNA]</scope>
    <source>
        <strain evidence="4">DSM 11116</strain>
    </source>
</reference>
<dbReference type="EMBL" id="FYEW01000001">
    <property type="protein sequence ID" value="SNC65326.1"/>
    <property type="molecule type" value="Genomic_DNA"/>
</dbReference>
<evidence type="ECO:0000313" key="4">
    <source>
        <dbReference type="Proteomes" id="UP000198131"/>
    </source>
</evidence>
<dbReference type="OrthoDB" id="9806505at2"/>
<name>A0A212THM7_9BACT</name>
<sequence length="210" mass="22827">MAILLRRLVACSLLLMGCTSFQTEDTAASGAPAVEPGKVLIVYLSRTSNTKAVAGIIQRTVGGKVVALELEKPYPANYQATVQQVSDENEKGYLPPLRTSVENIRQYDVIFVGFPTWGMQLPPPLKSFLKQYDLSGKTIVPFSTHAGYGVGSGFETVKAMAPRSTVLEGFSTKGGVERDGVLFVMAGNKEKQVQNEVQAWLKRIKLLSSK</sequence>
<dbReference type="PROSITE" id="PS51257">
    <property type="entry name" value="PROKAR_LIPOPROTEIN"/>
    <property type="match status" value="1"/>
</dbReference>
<organism evidence="3 4">
    <name type="scientific">Hymenobacter gelipurpurascens</name>
    <dbReference type="NCBI Taxonomy" id="89968"/>
    <lineage>
        <taxon>Bacteria</taxon>
        <taxon>Pseudomonadati</taxon>
        <taxon>Bacteroidota</taxon>
        <taxon>Cytophagia</taxon>
        <taxon>Cytophagales</taxon>
        <taxon>Hymenobacteraceae</taxon>
        <taxon>Hymenobacter</taxon>
    </lineage>
</organism>
<feature type="signal peptide" evidence="1">
    <location>
        <begin position="1"/>
        <end position="23"/>
    </location>
</feature>
<keyword evidence="1" id="KW-0732">Signal</keyword>
<dbReference type="AlphaFoldDB" id="A0A212THM7"/>
<feature type="chain" id="PRO_5012194424" evidence="1">
    <location>
        <begin position="24"/>
        <end position="210"/>
    </location>
</feature>
<dbReference type="GO" id="GO:0010181">
    <property type="term" value="F:FMN binding"/>
    <property type="evidence" value="ECO:0007669"/>
    <property type="project" value="InterPro"/>
</dbReference>
<evidence type="ECO:0000259" key="2">
    <source>
        <dbReference type="PROSITE" id="PS50902"/>
    </source>
</evidence>
<keyword evidence="4" id="KW-1185">Reference proteome</keyword>
<dbReference type="InterPro" id="IPR008254">
    <property type="entry name" value="Flavodoxin/NO_synth"/>
</dbReference>
<gene>
    <name evidence="3" type="ORF">SAMN06265337_1261</name>
</gene>
<protein>
    <submittedName>
        <fullName evidence="3">Flavodoxin</fullName>
    </submittedName>
</protein>
<feature type="domain" description="Flavodoxin-like" evidence="2">
    <location>
        <begin position="39"/>
        <end position="205"/>
    </location>
</feature>
<dbReference type="Proteomes" id="UP000198131">
    <property type="component" value="Unassembled WGS sequence"/>
</dbReference>
<dbReference type="InterPro" id="IPR029039">
    <property type="entry name" value="Flavoprotein-like_sf"/>
</dbReference>
<proteinExistence type="predicted"/>
<evidence type="ECO:0000313" key="3">
    <source>
        <dbReference type="EMBL" id="SNC65326.1"/>
    </source>
</evidence>
<dbReference type="Gene3D" id="3.40.50.360">
    <property type="match status" value="1"/>
</dbReference>
<dbReference type="PANTHER" id="PTHR39201:SF1">
    <property type="entry name" value="FLAVODOXIN-LIKE DOMAIN-CONTAINING PROTEIN"/>
    <property type="match status" value="1"/>
</dbReference>
<dbReference type="PROSITE" id="PS50902">
    <property type="entry name" value="FLAVODOXIN_LIKE"/>
    <property type="match status" value="1"/>
</dbReference>